<dbReference type="EMBL" id="BPLQ01012650">
    <property type="protein sequence ID" value="GIY66745.1"/>
    <property type="molecule type" value="Genomic_DNA"/>
</dbReference>
<reference evidence="1 2" key="1">
    <citation type="submission" date="2021-06" db="EMBL/GenBank/DDBJ databases">
        <title>Caerostris darwini draft genome.</title>
        <authorList>
            <person name="Kono N."/>
            <person name="Arakawa K."/>
        </authorList>
    </citation>
    <scope>NUCLEOTIDE SEQUENCE [LARGE SCALE GENOMIC DNA]</scope>
</reference>
<dbReference type="Proteomes" id="UP001054837">
    <property type="component" value="Unassembled WGS sequence"/>
</dbReference>
<protein>
    <submittedName>
        <fullName evidence="1">Uncharacterized protein</fullName>
    </submittedName>
</protein>
<evidence type="ECO:0000313" key="2">
    <source>
        <dbReference type="Proteomes" id="UP001054837"/>
    </source>
</evidence>
<evidence type="ECO:0000313" key="1">
    <source>
        <dbReference type="EMBL" id="GIY66745.1"/>
    </source>
</evidence>
<dbReference type="AlphaFoldDB" id="A0AAV4V918"/>
<comment type="caution">
    <text evidence="1">The sequence shown here is derived from an EMBL/GenBank/DDBJ whole genome shotgun (WGS) entry which is preliminary data.</text>
</comment>
<proteinExistence type="predicted"/>
<name>A0AAV4V918_9ARAC</name>
<sequence length="136" mass="15420">MIIVLTLIKKKENLHNSSFKNIKKKSSKLLKVSENFSKVFENCNSALVREKSARSLDRDTNWRTKKKIDLTIISVFQHHILNLPDIIKGNERACSSLGCIFCSGAGAGGDLRMIHPDLKSGCLHLYRFREKGHLIL</sequence>
<organism evidence="1 2">
    <name type="scientific">Caerostris darwini</name>
    <dbReference type="NCBI Taxonomy" id="1538125"/>
    <lineage>
        <taxon>Eukaryota</taxon>
        <taxon>Metazoa</taxon>
        <taxon>Ecdysozoa</taxon>
        <taxon>Arthropoda</taxon>
        <taxon>Chelicerata</taxon>
        <taxon>Arachnida</taxon>
        <taxon>Araneae</taxon>
        <taxon>Araneomorphae</taxon>
        <taxon>Entelegynae</taxon>
        <taxon>Araneoidea</taxon>
        <taxon>Araneidae</taxon>
        <taxon>Caerostris</taxon>
    </lineage>
</organism>
<gene>
    <name evidence="1" type="ORF">CDAR_472901</name>
</gene>
<accession>A0AAV4V918</accession>
<keyword evidence="2" id="KW-1185">Reference proteome</keyword>